<feature type="region of interest" description="Disordered" evidence="7">
    <location>
        <begin position="63"/>
        <end position="145"/>
    </location>
</feature>
<dbReference type="InterPro" id="IPR036625">
    <property type="entry name" value="E3-bd_dom_sf"/>
</dbReference>
<evidence type="ECO:0000256" key="2">
    <source>
        <dbReference type="ARBA" id="ARBA00007317"/>
    </source>
</evidence>
<dbReference type="InterPro" id="IPR004167">
    <property type="entry name" value="PSBD"/>
</dbReference>
<comment type="cofactor">
    <cofactor evidence="1 6">
        <name>(R)-lipoate</name>
        <dbReference type="ChEBI" id="CHEBI:83088"/>
    </cofactor>
</comment>
<dbReference type="Pfam" id="PF00364">
    <property type="entry name" value="Biotin_lipoyl"/>
    <property type="match status" value="2"/>
</dbReference>
<feature type="compositionally biased region" description="Basic and acidic residues" evidence="7">
    <location>
        <begin position="260"/>
        <end position="288"/>
    </location>
</feature>
<evidence type="ECO:0000313" key="10">
    <source>
        <dbReference type="EMBL" id="TFI00210.1"/>
    </source>
</evidence>
<gene>
    <name evidence="10" type="primary">sucB</name>
    <name evidence="10" type="ORF">E4A49_03950</name>
</gene>
<feature type="region of interest" description="Disordered" evidence="7">
    <location>
        <begin position="201"/>
        <end position="303"/>
    </location>
</feature>
<evidence type="ECO:0000256" key="6">
    <source>
        <dbReference type="RuleBase" id="RU003423"/>
    </source>
</evidence>
<dbReference type="EC" id="2.3.1.-" evidence="6"/>
<evidence type="ECO:0000256" key="7">
    <source>
        <dbReference type="SAM" id="MobiDB-lite"/>
    </source>
</evidence>
<evidence type="ECO:0000256" key="3">
    <source>
        <dbReference type="ARBA" id="ARBA00022679"/>
    </source>
</evidence>
<organism evidence="10 11">
    <name type="scientific">Micrococcus lylae</name>
    <dbReference type="NCBI Taxonomy" id="1273"/>
    <lineage>
        <taxon>Bacteria</taxon>
        <taxon>Bacillati</taxon>
        <taxon>Actinomycetota</taxon>
        <taxon>Actinomycetes</taxon>
        <taxon>Micrococcales</taxon>
        <taxon>Micrococcaceae</taxon>
        <taxon>Micrococcus</taxon>
    </lineage>
</organism>
<dbReference type="PANTHER" id="PTHR43178:SF5">
    <property type="entry name" value="LIPOAMIDE ACYLTRANSFERASE COMPONENT OF BRANCHED-CHAIN ALPHA-KETO ACID DEHYDROGENASE COMPLEX, MITOCHONDRIAL"/>
    <property type="match status" value="1"/>
</dbReference>
<keyword evidence="11" id="KW-1185">Reference proteome</keyword>
<feature type="domain" description="Lipoyl-binding" evidence="8">
    <location>
        <begin position="2"/>
        <end position="77"/>
    </location>
</feature>
<dbReference type="PROSITE" id="PS50968">
    <property type="entry name" value="BIOTINYL_LIPOYL"/>
    <property type="match status" value="2"/>
</dbReference>
<dbReference type="Gene3D" id="2.40.50.100">
    <property type="match status" value="2"/>
</dbReference>
<keyword evidence="5 6" id="KW-0012">Acyltransferase</keyword>
<dbReference type="InterPro" id="IPR014276">
    <property type="entry name" value="2-oxoglutarate_DH_E2"/>
</dbReference>
<evidence type="ECO:0000256" key="5">
    <source>
        <dbReference type="ARBA" id="ARBA00023315"/>
    </source>
</evidence>
<dbReference type="PROSITE" id="PS00189">
    <property type="entry name" value="LIPOYL"/>
    <property type="match status" value="2"/>
</dbReference>
<evidence type="ECO:0000259" key="8">
    <source>
        <dbReference type="PROSITE" id="PS50968"/>
    </source>
</evidence>
<dbReference type="InterPro" id="IPR001078">
    <property type="entry name" value="2-oxoacid_DH_actylTfrase"/>
</dbReference>
<feature type="compositionally biased region" description="Acidic residues" evidence="7">
    <location>
        <begin position="86"/>
        <end position="116"/>
    </location>
</feature>
<dbReference type="InterPro" id="IPR023213">
    <property type="entry name" value="CAT-like_dom_sf"/>
</dbReference>
<dbReference type="SUPFAM" id="SSF51230">
    <property type="entry name" value="Single hybrid motif"/>
    <property type="match status" value="2"/>
</dbReference>
<dbReference type="PROSITE" id="PS51826">
    <property type="entry name" value="PSBD"/>
    <property type="match status" value="1"/>
</dbReference>
<dbReference type="InterPro" id="IPR003016">
    <property type="entry name" value="2-oxoA_DH_lipoyl-BS"/>
</dbReference>
<evidence type="ECO:0000313" key="11">
    <source>
        <dbReference type="Proteomes" id="UP000297477"/>
    </source>
</evidence>
<reference evidence="10 11" key="1">
    <citation type="submission" date="2019-03" db="EMBL/GenBank/DDBJ databases">
        <title>Reclassification of Micrococcus aloeverae and Micrococcus yunnanensis as later heterotypic synonyms of Micrococcus luteus.</title>
        <authorList>
            <person name="Huang C.-H."/>
        </authorList>
    </citation>
    <scope>NUCLEOTIDE SEQUENCE [LARGE SCALE GENOMIC DNA]</scope>
    <source>
        <strain evidence="10 11">BCRC 12151</strain>
    </source>
</reference>
<dbReference type="CDD" id="cd06849">
    <property type="entry name" value="lipoyl_domain"/>
    <property type="match status" value="2"/>
</dbReference>
<dbReference type="NCBIfam" id="TIGR02927">
    <property type="entry name" value="SucB_Actino"/>
    <property type="match status" value="1"/>
</dbReference>
<dbReference type="EMBL" id="SPKT01000005">
    <property type="protein sequence ID" value="TFI00210.1"/>
    <property type="molecule type" value="Genomic_DNA"/>
</dbReference>
<evidence type="ECO:0000256" key="1">
    <source>
        <dbReference type="ARBA" id="ARBA00001938"/>
    </source>
</evidence>
<dbReference type="Gene3D" id="4.10.320.10">
    <property type="entry name" value="E3-binding domain"/>
    <property type="match status" value="1"/>
</dbReference>
<dbReference type="InterPro" id="IPR050743">
    <property type="entry name" value="2-oxoacid_DH_E2_comp"/>
</dbReference>
<comment type="similarity">
    <text evidence="2 6">Belongs to the 2-oxoacid dehydrogenase family.</text>
</comment>
<sequence>MSETVNLPALGESVTEGTVSRWLKEVGDEVAVDEPLVEVSTDKVDTEIPSPVAGVLEEILVEEDDTVEVGAPLATIGDGEGGGASDDSDDDAEAEEDASEAAAADESDDSDDSEEKEEVKADKGSSSGETTEVTLPALGESVTEGTISRWLKEVGDEVEVDEPLLEVSTDKVDTEIPSPVAGTLVEIKAEEDETVEVGAVLALVGDGSGSSDSDGGSTDDADTEDESDASAEQIEEKATQAEAPEKTEEAVEEAADEDAGQDKGGAKPEETSASEEDAKRADRERQDADTPTASEPGQGYVTPLVRRLAKQHNVDLSTVRGTGVGGRIRKQDVLAASLAAGEAASGTEKTAAETQAPAAAASAPAAAAESSVDPSVRGNTEKAPRIRQVIAQRMRESLDLSTQLTQVHEVDLTRIVNLRAQAKASFQERNGVKLTYLPFIAQAVAEALKQHPKLNASFSEDNKEITYHASEDLAIAVDTDRGLLVPVIKDAGSLNLSGLAQKIADVADRARTNKIGADELSGGTFSITNIGSVGALFDTPIINQPQVAILGTGAIVKRPMVVTDADGNDSIGIRHMMYLSLTYDHRLVDGADAGRFLMTLRQRLEAGEFGHELGL</sequence>
<dbReference type="Pfam" id="PF00198">
    <property type="entry name" value="2-oxoacid_dh"/>
    <property type="match status" value="1"/>
</dbReference>
<keyword evidence="4 6" id="KW-0450">Lipoyl</keyword>
<evidence type="ECO:0000259" key="9">
    <source>
        <dbReference type="PROSITE" id="PS51826"/>
    </source>
</evidence>
<feature type="compositionally biased region" description="Polar residues" evidence="7">
    <location>
        <begin position="124"/>
        <end position="133"/>
    </location>
</feature>
<feature type="domain" description="Lipoyl-binding" evidence="8">
    <location>
        <begin position="130"/>
        <end position="205"/>
    </location>
</feature>
<protein>
    <recommendedName>
        <fullName evidence="6">Dihydrolipoamide acetyltransferase component of pyruvate dehydrogenase complex</fullName>
        <ecNumber evidence="6">2.3.1.-</ecNumber>
    </recommendedName>
</protein>
<dbReference type="Pfam" id="PF02817">
    <property type="entry name" value="E3_binding"/>
    <property type="match status" value="1"/>
</dbReference>
<dbReference type="RefSeq" id="WP_067188631.1">
    <property type="nucleotide sequence ID" value="NZ_SPKT01000005.1"/>
</dbReference>
<dbReference type="Proteomes" id="UP000297477">
    <property type="component" value="Unassembled WGS sequence"/>
</dbReference>
<dbReference type="SUPFAM" id="SSF52777">
    <property type="entry name" value="CoA-dependent acyltransferases"/>
    <property type="match status" value="1"/>
</dbReference>
<feature type="compositionally biased region" description="Low complexity" evidence="7">
    <location>
        <begin position="346"/>
        <end position="370"/>
    </location>
</feature>
<dbReference type="SUPFAM" id="SSF47005">
    <property type="entry name" value="Peripheral subunit-binding domain of 2-oxo acid dehydrogenase complex"/>
    <property type="match status" value="1"/>
</dbReference>
<feature type="compositionally biased region" description="Basic and acidic residues" evidence="7">
    <location>
        <begin position="234"/>
        <end position="249"/>
    </location>
</feature>
<feature type="region of interest" description="Disordered" evidence="7">
    <location>
        <begin position="346"/>
        <end position="384"/>
    </location>
</feature>
<dbReference type="InterPro" id="IPR011053">
    <property type="entry name" value="Single_hybrid_motif"/>
</dbReference>
<proteinExistence type="inferred from homology"/>
<feature type="compositionally biased region" description="Acidic residues" evidence="7">
    <location>
        <begin position="217"/>
        <end position="229"/>
    </location>
</feature>
<keyword evidence="3 6" id="KW-0808">Transferase</keyword>
<dbReference type="PANTHER" id="PTHR43178">
    <property type="entry name" value="DIHYDROLIPOAMIDE ACETYLTRANSFERASE COMPONENT OF PYRUVATE DEHYDROGENASE COMPLEX"/>
    <property type="match status" value="1"/>
</dbReference>
<dbReference type="InterPro" id="IPR000089">
    <property type="entry name" value="Biotin_lipoyl"/>
</dbReference>
<accession>A0ABY2K1X9</accession>
<feature type="domain" description="Peripheral subunit-binding (PSBD)" evidence="9">
    <location>
        <begin position="300"/>
        <end position="337"/>
    </location>
</feature>
<name>A0ABY2K1X9_9MICC</name>
<evidence type="ECO:0000256" key="4">
    <source>
        <dbReference type="ARBA" id="ARBA00022823"/>
    </source>
</evidence>
<feature type="compositionally biased region" description="Acidic residues" evidence="7">
    <location>
        <begin position="250"/>
        <end position="259"/>
    </location>
</feature>
<comment type="caution">
    <text evidence="10">The sequence shown here is derived from an EMBL/GenBank/DDBJ whole genome shotgun (WGS) entry which is preliminary data.</text>
</comment>
<dbReference type="Gene3D" id="3.30.559.10">
    <property type="entry name" value="Chloramphenicol acetyltransferase-like domain"/>
    <property type="match status" value="1"/>
</dbReference>